<evidence type="ECO:0000259" key="2">
    <source>
        <dbReference type="PROSITE" id="PS50969"/>
    </source>
</evidence>
<sequence>MNTLSRIDFYLSSFFSFPSSSSSSSSISKPKFKRTVTPPPNSSSLSPASSTASSSSLNPNPNALQPRSLSNLPPTPRSKRRYRSSSDLRSYSSGNINGTTNGATARRRRKVVSTTYSSIKVPPPTTPLILRIALVLWSILLSFWRSLVGETRSGRIDRGSRSKRRKHINSSSSAVNELDGLGNSSVGVGVGVGVLRELGESLMVSAGISPSPNNESGGIKAQKAENASEREGSGSEIEPELDINQTETEQEDDDEDEDSEWIDPLVTRAPSDQSSLDKPPPSENDFAVATTEDQIRNNPANFTFRLKSAKEKQAILDQSISNNNNDSTAINRKNLTSFQRQPLPASILSNPIKSQIQSKLHIDKDTSDIPKIEEVDSLDQSKEKEEIKEKEKESPTRKSGILANPISTSILDPSVPAPIKKNDSSIFRNTTPNGNRPNRQGGNLLTRNSSSIPRMNLSNKSNNLTPFHLQKTLILDLDETLIHSTSRPLNNSNSLYYGNSHSGGGGILGLNFNNLINLNSSKSKGRNNGSSREGHSVEVVLNGRSTMYHVYKRPYVDHFLKKVASWYTLVIFTASMPEYADPVIDWLDSGRNLFAKRLYRESCHLQSNGSYTKDLTLVEKDLSRVCFMDNSPISYNWNKANALPIEGWTSDPNDEALLQSIPVLDSLRFVNDVRRVLGIRGFT</sequence>
<dbReference type="CDD" id="cd07521">
    <property type="entry name" value="HAD_FCP1-like"/>
    <property type="match status" value="1"/>
</dbReference>
<feature type="compositionally biased region" description="Low complexity" evidence="1">
    <location>
        <begin position="42"/>
        <end position="64"/>
    </location>
</feature>
<dbReference type="InterPro" id="IPR036412">
    <property type="entry name" value="HAD-like_sf"/>
</dbReference>
<feature type="region of interest" description="Disordered" evidence="1">
    <location>
        <begin position="206"/>
        <end position="260"/>
    </location>
</feature>
<dbReference type="SMART" id="SM00577">
    <property type="entry name" value="CPDc"/>
    <property type="match status" value="1"/>
</dbReference>
<feature type="compositionally biased region" description="Basic and acidic residues" evidence="1">
    <location>
        <begin position="360"/>
        <end position="396"/>
    </location>
</feature>
<organism evidence="3 4">
    <name type="scientific">Kwoniella dendrophila CBS 6074</name>
    <dbReference type="NCBI Taxonomy" id="1295534"/>
    <lineage>
        <taxon>Eukaryota</taxon>
        <taxon>Fungi</taxon>
        <taxon>Dikarya</taxon>
        <taxon>Basidiomycota</taxon>
        <taxon>Agaricomycotina</taxon>
        <taxon>Tremellomycetes</taxon>
        <taxon>Tremellales</taxon>
        <taxon>Cryptococcaceae</taxon>
        <taxon>Kwoniella</taxon>
    </lineage>
</organism>
<evidence type="ECO:0000313" key="4">
    <source>
        <dbReference type="Proteomes" id="UP001355207"/>
    </source>
</evidence>
<dbReference type="NCBIfam" id="TIGR02251">
    <property type="entry name" value="HIF-SF_euk"/>
    <property type="match status" value="1"/>
</dbReference>
<dbReference type="PANTHER" id="PTHR12210">
    <property type="entry name" value="DULLARD PROTEIN PHOSPHATASE"/>
    <property type="match status" value="1"/>
</dbReference>
<feature type="region of interest" description="Disordered" evidence="1">
    <location>
        <begin position="17"/>
        <end position="109"/>
    </location>
</feature>
<dbReference type="EMBL" id="CP144101">
    <property type="protein sequence ID" value="WWC88706.1"/>
    <property type="molecule type" value="Genomic_DNA"/>
</dbReference>
<feature type="compositionally biased region" description="Low complexity" evidence="1">
    <location>
        <begin position="428"/>
        <end position="443"/>
    </location>
</feature>
<evidence type="ECO:0000256" key="1">
    <source>
        <dbReference type="SAM" id="MobiDB-lite"/>
    </source>
</evidence>
<feature type="compositionally biased region" description="Low complexity" evidence="1">
    <location>
        <begin position="17"/>
        <end position="29"/>
    </location>
</feature>
<dbReference type="GO" id="GO:0016791">
    <property type="term" value="F:phosphatase activity"/>
    <property type="evidence" value="ECO:0007669"/>
    <property type="project" value="InterPro"/>
</dbReference>
<dbReference type="InterPro" id="IPR050365">
    <property type="entry name" value="TIM50"/>
</dbReference>
<dbReference type="GeneID" id="91094289"/>
<dbReference type="Proteomes" id="UP001355207">
    <property type="component" value="Chromosome 4"/>
</dbReference>
<reference evidence="3 4" key="1">
    <citation type="submission" date="2024-01" db="EMBL/GenBank/DDBJ databases">
        <title>Comparative genomics of Cryptococcus and Kwoniella reveals pathogenesis evolution and contrasting modes of karyotype evolution via chromosome fusion or intercentromeric recombination.</title>
        <authorList>
            <person name="Coelho M.A."/>
            <person name="David-Palma M."/>
            <person name="Shea T."/>
            <person name="Bowers K."/>
            <person name="McGinley-Smith S."/>
            <person name="Mohammad A.W."/>
            <person name="Gnirke A."/>
            <person name="Yurkov A.M."/>
            <person name="Nowrousian M."/>
            <person name="Sun S."/>
            <person name="Cuomo C.A."/>
            <person name="Heitman J."/>
        </authorList>
    </citation>
    <scope>NUCLEOTIDE SEQUENCE [LARGE SCALE GENOMIC DNA]</scope>
    <source>
        <strain evidence="3 4">CBS 6074</strain>
    </source>
</reference>
<dbReference type="AlphaFoldDB" id="A0AAX4JTE9"/>
<dbReference type="RefSeq" id="XP_066075469.1">
    <property type="nucleotide sequence ID" value="XM_066219372.1"/>
</dbReference>
<dbReference type="InterPro" id="IPR023214">
    <property type="entry name" value="HAD_sf"/>
</dbReference>
<dbReference type="PROSITE" id="PS50969">
    <property type="entry name" value="FCP1"/>
    <property type="match status" value="1"/>
</dbReference>
<dbReference type="Gene3D" id="3.40.50.1000">
    <property type="entry name" value="HAD superfamily/HAD-like"/>
    <property type="match status" value="1"/>
</dbReference>
<dbReference type="FunFam" id="3.40.50.1000:FF:000270">
    <property type="entry name" value="Nuclear envelope-endoplasmic reticulum network protein"/>
    <property type="match status" value="1"/>
</dbReference>
<dbReference type="InterPro" id="IPR004274">
    <property type="entry name" value="FCP1_dom"/>
</dbReference>
<name>A0AAX4JTE9_9TREE</name>
<dbReference type="Pfam" id="PF03031">
    <property type="entry name" value="NIF"/>
    <property type="match status" value="1"/>
</dbReference>
<protein>
    <recommendedName>
        <fullName evidence="2">FCP1 homology domain-containing protein</fullName>
    </recommendedName>
</protein>
<feature type="compositionally biased region" description="Low complexity" evidence="1">
    <location>
        <begin position="85"/>
        <end position="104"/>
    </location>
</feature>
<feature type="compositionally biased region" description="Basic and acidic residues" evidence="1">
    <location>
        <begin position="222"/>
        <end position="233"/>
    </location>
</feature>
<dbReference type="InterPro" id="IPR011948">
    <property type="entry name" value="Dullard_phosphatase"/>
</dbReference>
<feature type="region of interest" description="Disordered" evidence="1">
    <location>
        <begin position="154"/>
        <end position="182"/>
    </location>
</feature>
<dbReference type="SUPFAM" id="SSF56784">
    <property type="entry name" value="HAD-like"/>
    <property type="match status" value="1"/>
</dbReference>
<feature type="compositionally biased region" description="Acidic residues" evidence="1">
    <location>
        <begin position="248"/>
        <end position="260"/>
    </location>
</feature>
<keyword evidence="4" id="KW-1185">Reference proteome</keyword>
<feature type="compositionally biased region" description="Polar residues" evidence="1">
    <location>
        <begin position="445"/>
        <end position="459"/>
    </location>
</feature>
<feature type="domain" description="FCP1 homology" evidence="2">
    <location>
        <begin position="466"/>
        <end position="667"/>
    </location>
</feature>
<gene>
    <name evidence="3" type="ORF">L201_003619</name>
</gene>
<proteinExistence type="predicted"/>
<feature type="region of interest" description="Disordered" evidence="1">
    <location>
        <begin position="360"/>
        <end position="459"/>
    </location>
</feature>
<evidence type="ECO:0000313" key="3">
    <source>
        <dbReference type="EMBL" id="WWC88706.1"/>
    </source>
</evidence>
<accession>A0AAX4JTE9</accession>